<organism evidence="2 3">
    <name type="scientific">Datura stramonium</name>
    <name type="common">Jimsonweed</name>
    <name type="synonym">Common thornapple</name>
    <dbReference type="NCBI Taxonomy" id="4076"/>
    <lineage>
        <taxon>Eukaryota</taxon>
        <taxon>Viridiplantae</taxon>
        <taxon>Streptophyta</taxon>
        <taxon>Embryophyta</taxon>
        <taxon>Tracheophyta</taxon>
        <taxon>Spermatophyta</taxon>
        <taxon>Magnoliopsida</taxon>
        <taxon>eudicotyledons</taxon>
        <taxon>Gunneridae</taxon>
        <taxon>Pentapetalae</taxon>
        <taxon>asterids</taxon>
        <taxon>lamiids</taxon>
        <taxon>Solanales</taxon>
        <taxon>Solanaceae</taxon>
        <taxon>Solanoideae</taxon>
        <taxon>Datureae</taxon>
        <taxon>Datura</taxon>
    </lineage>
</organism>
<name>A0ABS8SZA5_DATST</name>
<keyword evidence="3" id="KW-1185">Reference proteome</keyword>
<comment type="caution">
    <text evidence="2">The sequence shown here is derived from an EMBL/GenBank/DDBJ whole genome shotgun (WGS) entry which is preliminary data.</text>
</comment>
<accession>A0ABS8SZA5</accession>
<sequence length="207" mass="23027">MEEYHISLKEKHAIHGEAQFDAESFKTACPDMTVQADSMITLATKTDKDAPVRKLEKYTRNKTPPPPSASTHTLAAPLHKDEFHSPTPPDFLNIKQREKMHESQLVRLAKAIPSMIPLSIKKALHPAKDKLTCLCSTVDVLEREVVTLRQEVATLSAAPPTCHPTPREPEVMPDSPKHPRVHRIIGGWGMIVIQSLCPVRPGSPKHP</sequence>
<reference evidence="2 3" key="1">
    <citation type="journal article" date="2021" name="BMC Genomics">
        <title>Datura genome reveals duplications of psychoactive alkaloid biosynthetic genes and high mutation rate following tissue culture.</title>
        <authorList>
            <person name="Rajewski A."/>
            <person name="Carter-House D."/>
            <person name="Stajich J."/>
            <person name="Litt A."/>
        </authorList>
    </citation>
    <scope>NUCLEOTIDE SEQUENCE [LARGE SCALE GENOMIC DNA]</scope>
    <source>
        <strain evidence="2">AR-01</strain>
    </source>
</reference>
<proteinExistence type="predicted"/>
<evidence type="ECO:0000256" key="1">
    <source>
        <dbReference type="SAM" id="MobiDB-lite"/>
    </source>
</evidence>
<evidence type="ECO:0000313" key="2">
    <source>
        <dbReference type="EMBL" id="MCD7464411.1"/>
    </source>
</evidence>
<dbReference type="EMBL" id="JACEIK010000963">
    <property type="protein sequence ID" value="MCD7464411.1"/>
    <property type="molecule type" value="Genomic_DNA"/>
</dbReference>
<evidence type="ECO:0000313" key="3">
    <source>
        <dbReference type="Proteomes" id="UP000823775"/>
    </source>
</evidence>
<protein>
    <recommendedName>
        <fullName evidence="4">BHLH domain-containing protein</fullName>
    </recommendedName>
</protein>
<evidence type="ECO:0008006" key="4">
    <source>
        <dbReference type="Google" id="ProtNLM"/>
    </source>
</evidence>
<gene>
    <name evidence="2" type="ORF">HAX54_052696</name>
</gene>
<feature type="region of interest" description="Disordered" evidence="1">
    <location>
        <begin position="157"/>
        <end position="177"/>
    </location>
</feature>
<dbReference type="Proteomes" id="UP000823775">
    <property type="component" value="Unassembled WGS sequence"/>
</dbReference>